<protein>
    <submittedName>
        <fullName evidence="1">Uncharacterized protein</fullName>
    </submittedName>
</protein>
<evidence type="ECO:0000313" key="1">
    <source>
        <dbReference type="EMBL" id="THV48465.1"/>
    </source>
</evidence>
<proteinExistence type="predicted"/>
<dbReference type="OrthoDB" id="10464806at2759"/>
<comment type="caution">
    <text evidence="1">The sequence shown here is derived from an EMBL/GenBank/DDBJ whole genome shotgun (WGS) entry which is preliminary data.</text>
</comment>
<dbReference type="AlphaFoldDB" id="A0A4S8QXW9"/>
<sequence>MTVSVLCIRKHSFTSSIFLSTKGIQANGCFLQKAYSILWPNWPFNVMASGFFFMNITDYNQCLVYATDVQSFDVSRHVDLKRIVWGSLRLELRSFAEKLSIRERKGPLVSWVHEILASGAESPSKVKTDGRYKGNELAITETDQFKKIGRRHMGDGTWKLELGTVEEKIKNTLARIPSSSSIWQQGFRRTISELALNAHTN</sequence>
<name>A0A4S8QXW9_9HELO</name>
<accession>A0A4S8QXW9</accession>
<dbReference type="EMBL" id="PQXL01000246">
    <property type="protein sequence ID" value="THV48465.1"/>
    <property type="molecule type" value="Genomic_DNA"/>
</dbReference>
<keyword evidence="2" id="KW-1185">Reference proteome</keyword>
<dbReference type="Proteomes" id="UP000308671">
    <property type="component" value="Unassembled WGS sequence"/>
</dbReference>
<reference evidence="1 2" key="1">
    <citation type="submission" date="2017-12" db="EMBL/GenBank/DDBJ databases">
        <title>Comparative genomics of Botrytis spp.</title>
        <authorList>
            <person name="Valero-Jimenez C.A."/>
            <person name="Tapia P."/>
            <person name="Veloso J."/>
            <person name="Silva-Moreno E."/>
            <person name="Staats M."/>
            <person name="Valdes J.H."/>
            <person name="Van Kan J.A.L."/>
        </authorList>
    </citation>
    <scope>NUCLEOTIDE SEQUENCE [LARGE SCALE GENOMIC DNA]</scope>
    <source>
        <strain evidence="1 2">MUCL435</strain>
    </source>
</reference>
<evidence type="ECO:0000313" key="2">
    <source>
        <dbReference type="Proteomes" id="UP000308671"/>
    </source>
</evidence>
<organism evidence="1 2">
    <name type="scientific">Botrytis galanthina</name>
    <dbReference type="NCBI Taxonomy" id="278940"/>
    <lineage>
        <taxon>Eukaryota</taxon>
        <taxon>Fungi</taxon>
        <taxon>Dikarya</taxon>
        <taxon>Ascomycota</taxon>
        <taxon>Pezizomycotina</taxon>
        <taxon>Leotiomycetes</taxon>
        <taxon>Helotiales</taxon>
        <taxon>Sclerotiniaceae</taxon>
        <taxon>Botrytis</taxon>
    </lineage>
</organism>
<gene>
    <name evidence="1" type="ORF">BGAL_0246g00050</name>
</gene>